<organism evidence="2 3">
    <name type="scientific">Fusarium kuroshium</name>
    <dbReference type="NCBI Taxonomy" id="2010991"/>
    <lineage>
        <taxon>Eukaryota</taxon>
        <taxon>Fungi</taxon>
        <taxon>Dikarya</taxon>
        <taxon>Ascomycota</taxon>
        <taxon>Pezizomycotina</taxon>
        <taxon>Sordariomycetes</taxon>
        <taxon>Hypocreomycetidae</taxon>
        <taxon>Hypocreales</taxon>
        <taxon>Nectriaceae</taxon>
        <taxon>Fusarium</taxon>
        <taxon>Fusarium solani species complex</taxon>
    </lineage>
</organism>
<evidence type="ECO:0000313" key="3">
    <source>
        <dbReference type="Proteomes" id="UP000277212"/>
    </source>
</evidence>
<dbReference type="PANTHER" id="PTHR42858">
    <property type="entry name" value="AMINOTRANSFERASE"/>
    <property type="match status" value="1"/>
</dbReference>
<evidence type="ECO:0000313" key="2">
    <source>
        <dbReference type="EMBL" id="RMJ13102.1"/>
    </source>
</evidence>
<protein>
    <recommendedName>
        <fullName evidence="1">Aminotransferase class I/classII large domain-containing protein</fullName>
    </recommendedName>
</protein>
<proteinExistence type="predicted"/>
<dbReference type="CDD" id="cd00609">
    <property type="entry name" value="AAT_like"/>
    <property type="match status" value="1"/>
</dbReference>
<dbReference type="GO" id="GO:0030170">
    <property type="term" value="F:pyridoxal phosphate binding"/>
    <property type="evidence" value="ECO:0007669"/>
    <property type="project" value="InterPro"/>
</dbReference>
<reference evidence="2 3" key="1">
    <citation type="submission" date="2017-06" db="EMBL/GenBank/DDBJ databases">
        <title>Comparative genomic analysis of Ambrosia Fusariam Clade fungi.</title>
        <authorList>
            <person name="Stajich J.E."/>
            <person name="Carrillo J."/>
            <person name="Kijimoto T."/>
            <person name="Eskalen A."/>
            <person name="O'Donnell K."/>
            <person name="Kasson M."/>
        </authorList>
    </citation>
    <scope>NUCLEOTIDE SEQUENCE [LARGE SCALE GENOMIC DNA]</scope>
    <source>
        <strain evidence="2">UCR3666</strain>
    </source>
</reference>
<sequence>MTSLLPQGKQINLQLGWPSPSLFPSASLNAGADAVLRDFDRATAALVYGPNRGNAPLRQQVARWLGSTYHKDAHAIDEARVCIAAGASQNLVNCLIRFTDPTYTRRIWMVEPTYFLACPVFEDCGFAGKLRGVPEDDEGIDLDFLQSALAETEAEVAARGGLDEPELKSGAKGYQKIYKHVIYVVPTFSNPSGKTMSLQHRYDLVRLAIKYDALVISDDVYDFLYWPEERGQTLDPTARALPPRLVDLNHEIDPQSKWGNTMSNGSFSKIVAPGVRTSWAEGTPAFATWLANTGATTSGGNPCHFMSTCIENMLATGALEKHIRDTLISTYSLRYYAMVDAVKEHLEPLGVRITSGKPYVTSQFNAASASGQSDNKACGGTRIAGGFFLLLTLPENLPSATTLAKVAMDQYDLKFAHGKMFEVKGDPGSKQRSDATFGRTMRLCWAFHEAGVIVEGIKRMKMLLSENLPA</sequence>
<dbReference type="OrthoDB" id="7042322at2759"/>
<dbReference type="SUPFAM" id="SSF53383">
    <property type="entry name" value="PLP-dependent transferases"/>
    <property type="match status" value="1"/>
</dbReference>
<dbReference type="Gene3D" id="3.90.1150.10">
    <property type="entry name" value="Aspartate Aminotransferase, domain 1"/>
    <property type="match status" value="1"/>
</dbReference>
<dbReference type="FunFam" id="3.40.640.10:FF:000080">
    <property type="entry name" value="Aminotransferase, putative"/>
    <property type="match status" value="1"/>
</dbReference>
<dbReference type="InterPro" id="IPR015421">
    <property type="entry name" value="PyrdxlP-dep_Trfase_major"/>
</dbReference>
<dbReference type="Proteomes" id="UP000277212">
    <property type="component" value="Unassembled WGS sequence"/>
</dbReference>
<dbReference type="EMBL" id="NKUJ01000116">
    <property type="protein sequence ID" value="RMJ13102.1"/>
    <property type="molecule type" value="Genomic_DNA"/>
</dbReference>
<feature type="domain" description="Aminotransferase class I/classII large" evidence="1">
    <location>
        <begin position="39"/>
        <end position="355"/>
    </location>
</feature>
<dbReference type="InterPro" id="IPR015424">
    <property type="entry name" value="PyrdxlP-dep_Trfase"/>
</dbReference>
<dbReference type="STRING" id="2010991.A0A3M2S791"/>
<gene>
    <name evidence="2" type="ORF">CDV36_007215</name>
</gene>
<evidence type="ECO:0000259" key="1">
    <source>
        <dbReference type="Pfam" id="PF00155"/>
    </source>
</evidence>
<dbReference type="Pfam" id="PF00155">
    <property type="entry name" value="Aminotran_1_2"/>
    <property type="match status" value="1"/>
</dbReference>
<keyword evidence="3" id="KW-1185">Reference proteome</keyword>
<name>A0A3M2S791_9HYPO</name>
<accession>A0A3M2S791</accession>
<dbReference type="InterPro" id="IPR015422">
    <property type="entry name" value="PyrdxlP-dep_Trfase_small"/>
</dbReference>
<dbReference type="AlphaFoldDB" id="A0A3M2S791"/>
<dbReference type="Gene3D" id="3.40.640.10">
    <property type="entry name" value="Type I PLP-dependent aspartate aminotransferase-like (Major domain)"/>
    <property type="match status" value="1"/>
</dbReference>
<dbReference type="PANTHER" id="PTHR42858:SF1">
    <property type="entry name" value="LD15494P"/>
    <property type="match status" value="1"/>
</dbReference>
<dbReference type="GO" id="GO:0047536">
    <property type="term" value="F:2-aminoadipate transaminase activity"/>
    <property type="evidence" value="ECO:0007669"/>
    <property type="project" value="TreeGrafter"/>
</dbReference>
<comment type="caution">
    <text evidence="2">The sequence shown here is derived from an EMBL/GenBank/DDBJ whole genome shotgun (WGS) entry which is preliminary data.</text>
</comment>
<dbReference type="InterPro" id="IPR004839">
    <property type="entry name" value="Aminotransferase_I/II_large"/>
</dbReference>